<dbReference type="PANTHER" id="PTHR15197:SF0">
    <property type="entry name" value="COILIN"/>
    <property type="match status" value="1"/>
</dbReference>
<accession>A0A2R8ZX32</accession>
<dbReference type="InterPro" id="IPR024822">
    <property type="entry name" value="Coilin"/>
</dbReference>
<reference evidence="3" key="3">
    <citation type="submission" date="2025-09" db="UniProtKB">
        <authorList>
            <consortium name="Ensembl"/>
        </authorList>
    </citation>
    <scope>IDENTIFICATION</scope>
</reference>
<feature type="region of interest" description="Disordered" evidence="1">
    <location>
        <begin position="123"/>
        <end position="301"/>
    </location>
</feature>
<keyword evidence="4" id="KW-1185">Reference proteome</keyword>
<dbReference type="GO" id="GO:0030619">
    <property type="term" value="F:U1 snRNA binding"/>
    <property type="evidence" value="ECO:0007669"/>
    <property type="project" value="TreeGrafter"/>
</dbReference>
<reference evidence="3 4" key="1">
    <citation type="journal article" date="2012" name="Nature">
        <title>The bonobo genome compared with the chimpanzee and human genomes.</title>
        <authorList>
            <person name="Prufer K."/>
            <person name="Munch K."/>
            <person name="Hellmann I."/>
            <person name="Akagi K."/>
            <person name="Miller J.R."/>
            <person name="Walenz B."/>
            <person name="Koren S."/>
            <person name="Sutton G."/>
            <person name="Kodira C."/>
            <person name="Winer R."/>
            <person name="Knight J.R."/>
            <person name="Mullikin J.C."/>
            <person name="Meader S.J."/>
            <person name="Ponting C.P."/>
            <person name="Lunter G."/>
            <person name="Higashino S."/>
            <person name="Hobolth A."/>
            <person name="Dutheil J."/>
            <person name="Karakoc E."/>
            <person name="Alkan C."/>
            <person name="Sajjadian S."/>
            <person name="Catacchio C.R."/>
            <person name="Ventura M."/>
            <person name="Marques-Bonet T."/>
            <person name="Eichler E.E."/>
            <person name="Andre C."/>
            <person name="Atencia R."/>
            <person name="Mugisha L."/>
            <person name="Junhold J."/>
            <person name="Patterson N."/>
            <person name="Siebauer M."/>
            <person name="Good J.M."/>
            <person name="Fischer A."/>
            <person name="Ptak S.E."/>
            <person name="Lachmann M."/>
            <person name="Symer D.E."/>
            <person name="Mailund T."/>
            <person name="Schierup M.H."/>
            <person name="Andres A.M."/>
            <person name="Kelso J."/>
            <person name="Paabo S."/>
        </authorList>
    </citation>
    <scope>NUCLEOTIDE SEQUENCE [LARGE SCALE GENOMIC DNA]</scope>
</reference>
<dbReference type="GO" id="GO:0015030">
    <property type="term" value="C:Cajal body"/>
    <property type="evidence" value="ECO:0007669"/>
    <property type="project" value="TreeGrafter"/>
</dbReference>
<protein>
    <recommendedName>
        <fullName evidence="2">Coilin N-terminal domain-containing protein</fullName>
    </recommendedName>
</protein>
<dbReference type="GO" id="GO:0030620">
    <property type="term" value="F:U2 snRNA binding"/>
    <property type="evidence" value="ECO:0007669"/>
    <property type="project" value="TreeGrafter"/>
</dbReference>
<reference evidence="3" key="2">
    <citation type="submission" date="2025-08" db="UniProtKB">
        <authorList>
            <consortium name="Ensembl"/>
        </authorList>
    </citation>
    <scope>IDENTIFICATION</scope>
</reference>
<evidence type="ECO:0000313" key="4">
    <source>
        <dbReference type="Proteomes" id="UP000240080"/>
    </source>
</evidence>
<evidence type="ECO:0000256" key="1">
    <source>
        <dbReference type="SAM" id="MobiDB-lite"/>
    </source>
</evidence>
<name>A0A2R8ZX32_PANPA</name>
<sequence length="522" mass="58065">MAASETVRPRLQFDYPPPATRHCRAFWLLFHLNRYLVSLIRQCFSFSSGALLGPYLEPGLLPRAESVRLVRENDRLRVKVEERGVAENSMVISNGDTNLSLRKAKKRAFQLEEDEETEPDYKYSKKHWKRQENNNEKVLDLEPKAVTDQTASQKKRKRKPTVAQQVMITKRPKENHQRKRRNVNIKKKAKNPKSPEVQAVKDWANQRRSSPKGSARNSLVKAKRKRSVSVCSKESPSSSSESESCDESISDGPSTVTLEARNSSEKLPTELSKEGPSTKNTTADKLGIKSGFSLTPSKESDDQCLMSSSTLECAAGFLKTVGLFARRGCPGAAGWRRSGSNGGGQAPGPPLSVSLPTSLGRRWARGQGMWGRGQGQGHPVSCVVNRSTENQRQQQLNDLVTNSSTIIQNPVETCKKDYSLLPLLAAAPQVGEKIAFKLLELTSRRILSPNPETQQVDTEILSSLPALREPGKFDLVYHNENGTEIVDYAVTQESKITVFWRELIDPRLIIESPSNTSSTEPA</sequence>
<feature type="compositionally biased region" description="Polar residues" evidence="1">
    <location>
        <begin position="206"/>
        <end position="217"/>
    </location>
</feature>
<dbReference type="Ensembl" id="ENSPPAT00000031756.1">
    <property type="protein sequence ID" value="ENSPPAP00000009116.1"/>
    <property type="gene ID" value="ENSPPAG00000027777.1"/>
</dbReference>
<dbReference type="EMBL" id="AJFE02112473">
    <property type="status" value="NOT_ANNOTATED_CDS"/>
    <property type="molecule type" value="Genomic_DNA"/>
</dbReference>
<evidence type="ECO:0000313" key="3">
    <source>
        <dbReference type="Ensembl" id="ENSPPAP00000009116.1"/>
    </source>
</evidence>
<dbReference type="Bgee" id="ENSPPAG00000027777">
    <property type="expression patterns" value="Expressed in testis and 1 other cell type or tissue"/>
</dbReference>
<feature type="compositionally biased region" description="Basic and acidic residues" evidence="1">
    <location>
        <begin position="262"/>
        <end position="273"/>
    </location>
</feature>
<feature type="compositionally biased region" description="Low complexity" evidence="1">
    <location>
        <begin position="228"/>
        <end position="242"/>
    </location>
</feature>
<dbReference type="AlphaFoldDB" id="A0A2R8ZX32"/>
<dbReference type="Pfam" id="PF15862">
    <property type="entry name" value="Coilin_N"/>
    <property type="match status" value="1"/>
</dbReference>
<dbReference type="OMA" id="MWGRGQG"/>
<evidence type="ECO:0000259" key="2">
    <source>
        <dbReference type="Pfam" id="PF15862"/>
    </source>
</evidence>
<feature type="domain" description="Coilin N-terminal" evidence="2">
    <location>
        <begin position="8"/>
        <end position="133"/>
    </location>
</feature>
<feature type="region of interest" description="Disordered" evidence="1">
    <location>
        <begin position="335"/>
        <end position="355"/>
    </location>
</feature>
<dbReference type="STRING" id="9597.ENSPPAP00000009116"/>
<feature type="compositionally biased region" description="Basic and acidic residues" evidence="1">
    <location>
        <begin position="130"/>
        <end position="145"/>
    </location>
</feature>
<dbReference type="GO" id="GO:0000387">
    <property type="term" value="P:spliceosomal snRNP assembly"/>
    <property type="evidence" value="ECO:0007669"/>
    <property type="project" value="TreeGrafter"/>
</dbReference>
<feature type="compositionally biased region" description="Basic residues" evidence="1">
    <location>
        <begin position="176"/>
        <end position="191"/>
    </location>
</feature>
<feature type="compositionally biased region" description="Polar residues" evidence="1">
    <location>
        <begin position="252"/>
        <end position="261"/>
    </location>
</feature>
<dbReference type="Proteomes" id="UP000240080">
    <property type="component" value="Chromosome 14"/>
</dbReference>
<proteinExistence type="predicted"/>
<dbReference type="GeneTree" id="ENSGT00390000004832"/>
<dbReference type="InterPro" id="IPR031722">
    <property type="entry name" value="Coilin_N"/>
</dbReference>
<dbReference type="PANTHER" id="PTHR15197">
    <property type="entry name" value="COILIN P80"/>
    <property type="match status" value="1"/>
</dbReference>
<organism evidence="3 4">
    <name type="scientific">Pan paniscus</name>
    <name type="common">Pygmy chimpanzee</name>
    <name type="synonym">Bonobo</name>
    <dbReference type="NCBI Taxonomy" id="9597"/>
    <lineage>
        <taxon>Eukaryota</taxon>
        <taxon>Metazoa</taxon>
        <taxon>Chordata</taxon>
        <taxon>Craniata</taxon>
        <taxon>Vertebrata</taxon>
        <taxon>Euteleostomi</taxon>
        <taxon>Mammalia</taxon>
        <taxon>Eutheria</taxon>
        <taxon>Euarchontoglires</taxon>
        <taxon>Primates</taxon>
        <taxon>Haplorrhini</taxon>
        <taxon>Catarrhini</taxon>
        <taxon>Hominidae</taxon>
        <taxon>Pan</taxon>
    </lineage>
</organism>